<evidence type="ECO:0000256" key="1">
    <source>
        <dbReference type="ARBA" id="ARBA00008754"/>
    </source>
</evidence>
<dbReference type="EMBL" id="JACOON010000002">
    <property type="protein sequence ID" value="MBC5647788.1"/>
    <property type="molecule type" value="Genomic_DNA"/>
</dbReference>
<organism evidence="3 4">
    <name type="scientific">Christensenella tenuis</name>
    <dbReference type="NCBI Taxonomy" id="2763033"/>
    <lineage>
        <taxon>Bacteria</taxon>
        <taxon>Bacillati</taxon>
        <taxon>Bacillota</taxon>
        <taxon>Clostridia</taxon>
        <taxon>Christensenellales</taxon>
        <taxon>Christensenellaceae</taxon>
        <taxon>Christensenella</taxon>
    </lineage>
</organism>
<name>A0ABR7EF44_9FIRM</name>
<dbReference type="PANTHER" id="PTHR43732">
    <property type="entry name" value="RIBOSE 5-PHOSPHATE ISOMERASE-RELATED"/>
    <property type="match status" value="1"/>
</dbReference>
<dbReference type="PANTHER" id="PTHR43732:SF1">
    <property type="entry name" value="RIBOSE 5-PHOSPHATE ISOMERASE"/>
    <property type="match status" value="1"/>
</dbReference>
<dbReference type="RefSeq" id="WP_186857301.1">
    <property type="nucleotide sequence ID" value="NZ_JACOON010000002.1"/>
</dbReference>
<evidence type="ECO:0000313" key="4">
    <source>
        <dbReference type="Proteomes" id="UP000606889"/>
    </source>
</evidence>
<dbReference type="Proteomes" id="UP000606889">
    <property type="component" value="Unassembled WGS sequence"/>
</dbReference>
<dbReference type="InterPro" id="IPR051812">
    <property type="entry name" value="SPI_LacAB/RpiB"/>
</dbReference>
<dbReference type="Gene3D" id="3.40.1400.10">
    <property type="entry name" value="Sugar-phosphate isomerase, RpiB/LacA/LacB"/>
    <property type="match status" value="1"/>
</dbReference>
<proteinExistence type="inferred from homology"/>
<dbReference type="NCBIfam" id="NF004051">
    <property type="entry name" value="PRK05571.1"/>
    <property type="match status" value="1"/>
</dbReference>
<evidence type="ECO:0000313" key="3">
    <source>
        <dbReference type="EMBL" id="MBC5647788.1"/>
    </source>
</evidence>
<dbReference type="NCBIfam" id="TIGR00689">
    <property type="entry name" value="rpiB_lacA_lacB"/>
    <property type="match status" value="1"/>
</dbReference>
<dbReference type="InterPro" id="IPR036569">
    <property type="entry name" value="RpiB_LacA_LacB_sf"/>
</dbReference>
<dbReference type="Pfam" id="PF02502">
    <property type="entry name" value="LacAB_rpiB"/>
    <property type="match status" value="1"/>
</dbReference>
<keyword evidence="4" id="KW-1185">Reference proteome</keyword>
<sequence>MKKTIVIGCDNAAVGLKKTIKDYVRTLGYEVEDVGCFTEEDDTYYPYIAQKACRLIEESGFGKEGILICGTGIGMAMTANKCPGIRAAVCHDNFSAERAKLSNNGNVLCMGARVIGPELAKKVTKEWLSLTFAGGSSAPKVDSMMRIEHENFK</sequence>
<comment type="caution">
    <text evidence="3">The sequence shown here is derived from an EMBL/GenBank/DDBJ whole genome shotgun (WGS) entry which is preliminary data.</text>
</comment>
<dbReference type="GO" id="GO:0016853">
    <property type="term" value="F:isomerase activity"/>
    <property type="evidence" value="ECO:0007669"/>
    <property type="project" value="UniProtKB-KW"/>
</dbReference>
<reference evidence="3 4" key="1">
    <citation type="submission" date="2020-08" db="EMBL/GenBank/DDBJ databases">
        <title>Genome public.</title>
        <authorList>
            <person name="Liu C."/>
            <person name="Sun Q."/>
        </authorList>
    </citation>
    <scope>NUCLEOTIDE SEQUENCE [LARGE SCALE GENOMIC DNA]</scope>
    <source>
        <strain evidence="3 4">NSJ-35</strain>
    </source>
</reference>
<protein>
    <submittedName>
        <fullName evidence="3">RpiB/LacA/LacB family sugar-phosphate isomerase</fullName>
    </submittedName>
</protein>
<dbReference type="PIRSF" id="PIRSF005384">
    <property type="entry name" value="RpiB_LacA_B"/>
    <property type="match status" value="1"/>
</dbReference>
<dbReference type="InterPro" id="IPR003500">
    <property type="entry name" value="RpiB_LacA_LacB"/>
</dbReference>
<comment type="similarity">
    <text evidence="1">Belongs to the LacAB/RpiB family.</text>
</comment>
<evidence type="ECO:0000256" key="2">
    <source>
        <dbReference type="ARBA" id="ARBA00023235"/>
    </source>
</evidence>
<gene>
    <name evidence="3" type="ORF">H8S18_05525</name>
</gene>
<dbReference type="SUPFAM" id="SSF89623">
    <property type="entry name" value="Ribose/Galactose isomerase RpiB/AlsB"/>
    <property type="match status" value="1"/>
</dbReference>
<accession>A0ABR7EF44</accession>
<keyword evidence="2 3" id="KW-0413">Isomerase</keyword>